<sequence length="194" mass="20102">MERAMPSRDGANLDDKVDFQILMLGPAAHSQSMREAHAIATSQPRRKGSHMQSAAPSQATKGKAVATSQLAKGKDKDQACGPAKGIVIREPSALAQKKKSWFSLGSKKGKKMVAPVKNPLDFADLETLDPNAEETPPEVSPRLPNSRSHDSMTTSSPSGSVGGGNGDGGGDNGNNGDGGGGKVRVDREGEAMVG</sequence>
<dbReference type="Proteomes" id="UP000652761">
    <property type="component" value="Unassembled WGS sequence"/>
</dbReference>
<gene>
    <name evidence="2" type="ORF">Taro_019573</name>
</gene>
<evidence type="ECO:0000313" key="3">
    <source>
        <dbReference type="Proteomes" id="UP000652761"/>
    </source>
</evidence>
<feature type="compositionally biased region" description="Polar residues" evidence="1">
    <location>
        <begin position="50"/>
        <end position="62"/>
    </location>
</feature>
<proteinExistence type="predicted"/>
<reference evidence="2" key="1">
    <citation type="submission" date="2017-07" db="EMBL/GenBank/DDBJ databases">
        <title>Taro Niue Genome Assembly and Annotation.</title>
        <authorList>
            <person name="Atibalentja N."/>
            <person name="Keating K."/>
            <person name="Fields C.J."/>
        </authorList>
    </citation>
    <scope>NUCLEOTIDE SEQUENCE</scope>
    <source>
        <strain evidence="2">Niue_2</strain>
        <tissue evidence="2">Leaf</tissue>
    </source>
</reference>
<comment type="caution">
    <text evidence="2">The sequence shown here is derived from an EMBL/GenBank/DDBJ whole genome shotgun (WGS) entry which is preliminary data.</text>
</comment>
<name>A0A843UZP3_COLES</name>
<feature type="region of interest" description="Disordered" evidence="1">
    <location>
        <begin position="30"/>
        <end position="62"/>
    </location>
</feature>
<feature type="compositionally biased region" description="Gly residues" evidence="1">
    <location>
        <begin position="160"/>
        <end position="182"/>
    </location>
</feature>
<evidence type="ECO:0000256" key="1">
    <source>
        <dbReference type="SAM" id="MobiDB-lite"/>
    </source>
</evidence>
<keyword evidence="3" id="KW-1185">Reference proteome</keyword>
<accession>A0A843UZP3</accession>
<dbReference type="AlphaFoldDB" id="A0A843UZP3"/>
<feature type="compositionally biased region" description="Acidic residues" evidence="1">
    <location>
        <begin position="123"/>
        <end position="136"/>
    </location>
</feature>
<feature type="compositionally biased region" description="Polar residues" evidence="1">
    <location>
        <begin position="143"/>
        <end position="159"/>
    </location>
</feature>
<feature type="region of interest" description="Disordered" evidence="1">
    <location>
        <begin position="106"/>
        <end position="194"/>
    </location>
</feature>
<protein>
    <submittedName>
        <fullName evidence="2">Uncharacterized protein</fullName>
    </submittedName>
</protein>
<evidence type="ECO:0000313" key="2">
    <source>
        <dbReference type="EMBL" id="MQL87034.1"/>
    </source>
</evidence>
<feature type="compositionally biased region" description="Basic and acidic residues" evidence="1">
    <location>
        <begin position="183"/>
        <end position="194"/>
    </location>
</feature>
<dbReference type="EMBL" id="NMUH01000947">
    <property type="protein sequence ID" value="MQL87034.1"/>
    <property type="molecule type" value="Genomic_DNA"/>
</dbReference>
<organism evidence="2 3">
    <name type="scientific">Colocasia esculenta</name>
    <name type="common">Wild taro</name>
    <name type="synonym">Arum esculentum</name>
    <dbReference type="NCBI Taxonomy" id="4460"/>
    <lineage>
        <taxon>Eukaryota</taxon>
        <taxon>Viridiplantae</taxon>
        <taxon>Streptophyta</taxon>
        <taxon>Embryophyta</taxon>
        <taxon>Tracheophyta</taxon>
        <taxon>Spermatophyta</taxon>
        <taxon>Magnoliopsida</taxon>
        <taxon>Liliopsida</taxon>
        <taxon>Araceae</taxon>
        <taxon>Aroideae</taxon>
        <taxon>Colocasieae</taxon>
        <taxon>Colocasia</taxon>
    </lineage>
</organism>